<name>D7CJY7_SYNLT</name>
<reference evidence="2" key="1">
    <citation type="journal article" date="2010" name="Stand. Genomic Sci.">
        <title>Complete genome sequence of Syntrophothermus lipocalidus type strain (TGB-C1T).</title>
        <authorList>
            <consortium name="US DOE Joint Genome Institute (JGI-PGF)"/>
            <person name="Djao O."/>
            <person name="Zhang X."/>
            <person name="Lucas S."/>
            <person name="Lapidus A."/>
            <person name="Glavina Del Rio T."/>
            <person name="Nolan M."/>
            <person name="Tice H."/>
            <person name="Cheng J."/>
            <person name="Han C."/>
            <person name="Tapia R."/>
            <person name="Goodwin L."/>
            <person name="Pitluck S."/>
            <person name="Liolios K."/>
            <person name="Ivanova N."/>
            <person name="Mavromatis K."/>
            <person name="Mikhailova N."/>
            <person name="Ovchinnikova G."/>
            <person name="Pati A."/>
            <person name="Brambilla E."/>
            <person name="Chen A."/>
            <person name="Palaniappan K."/>
            <person name="Land M."/>
            <person name="Hauser L."/>
            <person name="Chang Y."/>
            <person name="Jeffries C."/>
            <person name="Rohde M."/>
            <person name="Sikorski J."/>
            <person name="Spring S."/>
            <person name="Goker M."/>
            <person name="Detter J."/>
            <person name="Woyke T."/>
            <person name="Bristow J."/>
            <person name="Eisen J."/>
            <person name="Markowitz V."/>
            <person name="Hugenholtz P."/>
            <person name="Kyrpides N."/>
            <person name="Klenk H."/>
        </authorList>
    </citation>
    <scope>NUCLEOTIDE SEQUENCE [LARGE SCALE GENOMIC DNA]</scope>
    <source>
        <strain evidence="2">DSM 12680 / TGB-C1</strain>
    </source>
</reference>
<dbReference type="InterPro" id="IPR007342">
    <property type="entry name" value="PsuG"/>
</dbReference>
<protein>
    <submittedName>
        <fullName evidence="1">Uncharacterized protein involved in pigment biosynthesis</fullName>
    </submittedName>
</protein>
<accession>D7CJY7</accession>
<dbReference type="eggNOG" id="COG2313">
    <property type="taxonomic scope" value="Bacteria"/>
</dbReference>
<dbReference type="SUPFAM" id="SSF110581">
    <property type="entry name" value="Indigoidine synthase A-like"/>
    <property type="match status" value="1"/>
</dbReference>
<dbReference type="AlphaFoldDB" id="D7CJY7"/>
<dbReference type="Proteomes" id="UP000000378">
    <property type="component" value="Chromosome"/>
</dbReference>
<dbReference type="KEGG" id="slp:Slip_0317"/>
<dbReference type="Gene3D" id="3.40.1790.10">
    <property type="entry name" value="Indigoidine synthase domain"/>
    <property type="match status" value="1"/>
</dbReference>
<dbReference type="EMBL" id="CP002048">
    <property type="protein sequence ID" value="ADI01101.1"/>
    <property type="molecule type" value="Genomic_DNA"/>
</dbReference>
<dbReference type="Pfam" id="PF04227">
    <property type="entry name" value="Indigoidine_A"/>
    <property type="match status" value="1"/>
</dbReference>
<dbReference type="GO" id="GO:0004730">
    <property type="term" value="F:pseudouridylate synthase activity"/>
    <property type="evidence" value="ECO:0007669"/>
    <property type="project" value="InterPro"/>
</dbReference>
<reference evidence="1 2" key="2">
    <citation type="journal article" date="2010" name="Stand. Genomic Sci.">
        <title>Complete genome sequence of Syntrophothermus lipocalidus type strain (TGB-C1).</title>
        <authorList>
            <person name="Djao O.D."/>
            <person name="Zhang X."/>
            <person name="Lucas S."/>
            <person name="Lapidus A."/>
            <person name="Del Rio T.G."/>
            <person name="Nolan M."/>
            <person name="Tice H."/>
            <person name="Cheng J.F."/>
            <person name="Han C."/>
            <person name="Tapia R."/>
            <person name="Goodwin L."/>
            <person name="Pitluck S."/>
            <person name="Liolios K."/>
            <person name="Ivanova N."/>
            <person name="Mavromatis K."/>
            <person name="Mikhailova N."/>
            <person name="Ovchinnikova G."/>
            <person name="Pati A."/>
            <person name="Brambilla E."/>
            <person name="Chen A."/>
            <person name="Palaniappan K."/>
            <person name="Land M."/>
            <person name="Hauser L."/>
            <person name="Chang Y.J."/>
            <person name="Jeffries C.D."/>
            <person name="Rohde M."/>
            <person name="Sikorski J."/>
            <person name="Spring S."/>
            <person name="Goker M."/>
            <person name="Detter J.C."/>
            <person name="Woyke T."/>
            <person name="Bristow J."/>
            <person name="Eisen J.A."/>
            <person name="Markowitz V."/>
            <person name="Hugenholtz P."/>
            <person name="Kyrpides N.C."/>
            <person name="Klenk H.P."/>
        </authorList>
    </citation>
    <scope>NUCLEOTIDE SEQUENCE [LARGE SCALE GENOMIC DNA]</scope>
    <source>
        <strain evidence="2">DSM 12680 / TGB-C1</strain>
    </source>
</reference>
<keyword evidence="2" id="KW-1185">Reference proteome</keyword>
<evidence type="ECO:0000313" key="1">
    <source>
        <dbReference type="EMBL" id="ADI01101.1"/>
    </source>
</evidence>
<proteinExistence type="predicted"/>
<dbReference type="InterPro" id="IPR022830">
    <property type="entry name" value="Indigdn_synthA-like"/>
</dbReference>
<gene>
    <name evidence="1" type="ordered locus">Slip_0317</name>
</gene>
<organism evidence="1 2">
    <name type="scientific">Syntrophothermus lipocalidus (strain DSM 12680 / TGB-C1)</name>
    <dbReference type="NCBI Taxonomy" id="643648"/>
    <lineage>
        <taxon>Bacteria</taxon>
        <taxon>Bacillati</taxon>
        <taxon>Bacillota</taxon>
        <taxon>Clostridia</taxon>
        <taxon>Eubacteriales</taxon>
        <taxon>Syntrophomonadaceae</taxon>
        <taxon>Syntrophothermus</taxon>
    </lineage>
</organism>
<evidence type="ECO:0000313" key="2">
    <source>
        <dbReference type="Proteomes" id="UP000000378"/>
    </source>
</evidence>
<sequence length="295" mass="31490">MMVENRAAQNPGIPIVIETALLGCGLPSIPNEVIEQELARHQGLILVWVEQGRVVCGGVEQFLHHRPADGWKRLDGRRVKDALDKKNSGYLTVSGVMSLFTSSPVIVVTAGMGGIREGMVSQDLICLSRTEACLIATAPKDSVDLEGTLGYLRAQKVRTVGVGQALCDGFLFRCGPVSLDGSWDVGEPPARSWGSGWVIFNPLPAELRLKDDIVLAEALASAGRACANGEDFHPAFNRVLDEMTAGQASYLQLAALVRNVELALKIGGADPGEGRLFAVDEGTPETTARNDSECP</sequence>
<dbReference type="OrthoDB" id="1707914at2"/>
<dbReference type="STRING" id="643648.Slip_0317"/>
<dbReference type="HOGENOM" id="CLU_1037077_0_0_9"/>